<feature type="region of interest" description="Disordered" evidence="1">
    <location>
        <begin position="1"/>
        <end position="28"/>
    </location>
</feature>
<name>A0A1Z5HPH8_9FIRM</name>
<reference evidence="3" key="1">
    <citation type="journal article" date="2017" name="Appl. Environ. Microbiol.">
        <title>Genomic analysis of Calderihabitans maritimus KKC1, a thermophilic hydrogenogenic carboxydotrophic bacterium isolated from marine sediment.</title>
        <authorList>
            <person name="Omae K."/>
            <person name="Yoneda Y."/>
            <person name="Fukuyama Y."/>
            <person name="Yoshida T."/>
            <person name="Sako Y."/>
        </authorList>
    </citation>
    <scope>NUCLEOTIDE SEQUENCE [LARGE SCALE GENOMIC DNA]</scope>
    <source>
        <strain evidence="3">KKC1</strain>
    </source>
</reference>
<proteinExistence type="predicted"/>
<dbReference type="EMBL" id="BDGJ01000010">
    <property type="protein sequence ID" value="GAW91190.1"/>
    <property type="molecule type" value="Genomic_DNA"/>
</dbReference>
<evidence type="ECO:0000256" key="1">
    <source>
        <dbReference type="SAM" id="MobiDB-lite"/>
    </source>
</evidence>
<comment type="caution">
    <text evidence="2">The sequence shown here is derived from an EMBL/GenBank/DDBJ whole genome shotgun (WGS) entry which is preliminary data.</text>
</comment>
<keyword evidence="3" id="KW-1185">Reference proteome</keyword>
<dbReference type="AlphaFoldDB" id="A0A1Z5HPH8"/>
<protein>
    <submittedName>
        <fullName evidence="2">Uncharacterized protein</fullName>
    </submittedName>
</protein>
<organism evidence="2 3">
    <name type="scientific">Calderihabitans maritimus</name>
    <dbReference type="NCBI Taxonomy" id="1246530"/>
    <lineage>
        <taxon>Bacteria</taxon>
        <taxon>Bacillati</taxon>
        <taxon>Bacillota</taxon>
        <taxon>Clostridia</taxon>
        <taxon>Neomoorellales</taxon>
        <taxon>Calderihabitantaceae</taxon>
        <taxon>Calderihabitans</taxon>
    </lineage>
</organism>
<sequence length="78" mass="8567">MPARGGSSMVSGHVEKGRHNTTKPKKPGLVIAYMQARVSAKRAKLVLERQREKIKRIPIGELPPIYDLMVCGGRSEGV</sequence>
<evidence type="ECO:0000313" key="2">
    <source>
        <dbReference type="EMBL" id="GAW91190.1"/>
    </source>
</evidence>
<accession>A0A1Z5HPH8</accession>
<evidence type="ECO:0000313" key="3">
    <source>
        <dbReference type="Proteomes" id="UP000197032"/>
    </source>
</evidence>
<gene>
    <name evidence="2" type="ORF">KKC1_03520</name>
</gene>
<dbReference type="Proteomes" id="UP000197032">
    <property type="component" value="Unassembled WGS sequence"/>
</dbReference>